<dbReference type="GO" id="GO:0006635">
    <property type="term" value="P:fatty acid beta-oxidation"/>
    <property type="evidence" value="ECO:0007669"/>
    <property type="project" value="TreeGrafter"/>
</dbReference>
<keyword evidence="1" id="KW-0456">Lyase</keyword>
<dbReference type="KEGG" id="dat:HRM2_47840"/>
<dbReference type="OrthoDB" id="5365311at2"/>
<evidence type="ECO:0000313" key="1">
    <source>
        <dbReference type="EMBL" id="ACN17833.1"/>
    </source>
</evidence>
<dbReference type="CDD" id="cd06558">
    <property type="entry name" value="crotonase-like"/>
    <property type="match status" value="1"/>
</dbReference>
<dbReference type="Pfam" id="PF00378">
    <property type="entry name" value="ECH_1"/>
    <property type="match status" value="1"/>
</dbReference>
<protein>
    <submittedName>
        <fullName evidence="1">Enoyl-CoA hydratase</fullName>
        <ecNumber evidence="1">4.2.1.17</ecNumber>
    </submittedName>
</protein>
<reference evidence="1 2" key="1">
    <citation type="journal article" date="2009" name="Environ. Microbiol.">
        <title>Genome sequence of Desulfobacterium autotrophicum HRM2, a marine sulfate reducer oxidizing organic carbon completely to carbon dioxide.</title>
        <authorList>
            <person name="Strittmatter A.W."/>
            <person name="Liesegang H."/>
            <person name="Rabus R."/>
            <person name="Decker I."/>
            <person name="Amann J."/>
            <person name="Andres S."/>
            <person name="Henne A."/>
            <person name="Fricke W.F."/>
            <person name="Martinez-Arias R."/>
            <person name="Bartels D."/>
            <person name="Goesmann A."/>
            <person name="Krause L."/>
            <person name="Puehler A."/>
            <person name="Klenk H.P."/>
            <person name="Richter M."/>
            <person name="Schuler M."/>
            <person name="Gloeckner F.O."/>
            <person name="Meyerdierks A."/>
            <person name="Gottschalk G."/>
            <person name="Amann R."/>
        </authorList>
    </citation>
    <scope>NUCLEOTIDE SEQUENCE [LARGE SCALE GENOMIC DNA]</scope>
    <source>
        <strain evidence="2">ATCC 43914 / DSM 3382 / HRM2</strain>
    </source>
</reference>
<dbReference type="GO" id="GO:0004300">
    <property type="term" value="F:enoyl-CoA hydratase activity"/>
    <property type="evidence" value="ECO:0007669"/>
    <property type="project" value="UniProtKB-EC"/>
</dbReference>
<dbReference type="Proteomes" id="UP000000442">
    <property type="component" value="Chromosome"/>
</dbReference>
<evidence type="ECO:0000313" key="2">
    <source>
        <dbReference type="Proteomes" id="UP000000442"/>
    </source>
</evidence>
<keyword evidence="2" id="KW-1185">Reference proteome</keyword>
<dbReference type="SUPFAM" id="SSF52096">
    <property type="entry name" value="ClpP/crotonase"/>
    <property type="match status" value="1"/>
</dbReference>
<accession>C0QHH4</accession>
<dbReference type="STRING" id="177437.HRM2_47840"/>
<organism evidence="1 2">
    <name type="scientific">Desulforapulum autotrophicum (strain ATCC 43914 / DSM 3382 / VKM B-1955 / HRM2)</name>
    <name type="common">Desulfobacterium autotrophicum</name>
    <dbReference type="NCBI Taxonomy" id="177437"/>
    <lineage>
        <taxon>Bacteria</taxon>
        <taxon>Pseudomonadati</taxon>
        <taxon>Thermodesulfobacteriota</taxon>
        <taxon>Desulfobacteria</taxon>
        <taxon>Desulfobacterales</taxon>
        <taxon>Desulfobacteraceae</taxon>
        <taxon>Desulforapulum</taxon>
    </lineage>
</organism>
<dbReference type="InterPro" id="IPR029045">
    <property type="entry name" value="ClpP/crotonase-like_dom_sf"/>
</dbReference>
<dbReference type="RefSeq" id="WP_015906543.1">
    <property type="nucleotide sequence ID" value="NC_012108.1"/>
</dbReference>
<dbReference type="PANTHER" id="PTHR11941:SF54">
    <property type="entry name" value="ENOYL-COA HYDRATASE, MITOCHONDRIAL"/>
    <property type="match status" value="1"/>
</dbReference>
<dbReference type="EMBL" id="CP001087">
    <property type="protein sequence ID" value="ACN17833.1"/>
    <property type="molecule type" value="Genomic_DNA"/>
</dbReference>
<dbReference type="eggNOG" id="COG1024">
    <property type="taxonomic scope" value="Bacteria"/>
</dbReference>
<dbReference type="HOGENOM" id="CLU_1025759_0_0_7"/>
<name>C0QHH4_DESAH</name>
<proteinExistence type="predicted"/>
<gene>
    <name evidence="1" type="ordered locus">HRM2_47840</name>
</gene>
<dbReference type="EC" id="4.2.1.17" evidence="1"/>
<dbReference type="PANTHER" id="PTHR11941">
    <property type="entry name" value="ENOYL-COA HYDRATASE-RELATED"/>
    <property type="match status" value="1"/>
</dbReference>
<dbReference type="Gene3D" id="3.90.226.10">
    <property type="entry name" value="2-enoyl-CoA Hydratase, Chain A, domain 1"/>
    <property type="match status" value="1"/>
</dbReference>
<sequence>MDYCEDEALFSGKIEGRVAVVKFKEDLLRNLTCLMAKERLFQFLDQIEKDKKVRVLLIFGAAKRIDQEECQGFYTKFATGEAGLDDLERLNNAVNQFVLRMSAFDKMVIHAGKGPVAPVFFNMGLACDWRIVGDDTIFQNPCLDMGLIPKGGGVFFFQRLMGRGVTADLLYSGRTIDAREALTLGLVNRVVPLDTLEAEALCAAQDFSQKPLRAIMGIKRLLNYPIKELADFLEHEDEVIRNSFIKALAQKR</sequence>
<dbReference type="AlphaFoldDB" id="C0QHH4"/>
<dbReference type="InterPro" id="IPR001753">
    <property type="entry name" value="Enoyl-CoA_hydra/iso"/>
</dbReference>